<dbReference type="Proteomes" id="UP000032142">
    <property type="component" value="Unassembled WGS sequence"/>
</dbReference>
<protein>
    <submittedName>
        <fullName evidence="1">Uncharacterized protein</fullName>
    </submittedName>
</protein>
<dbReference type="EMBL" id="KN420970">
    <property type="protein sequence ID" value="KHG22206.1"/>
    <property type="molecule type" value="Genomic_DNA"/>
</dbReference>
<keyword evidence="2" id="KW-1185">Reference proteome</keyword>
<evidence type="ECO:0000313" key="2">
    <source>
        <dbReference type="Proteomes" id="UP000032142"/>
    </source>
</evidence>
<dbReference type="AlphaFoldDB" id="A0A0B0PFM4"/>
<organism evidence="1 2">
    <name type="scientific">Gossypium arboreum</name>
    <name type="common">Tree cotton</name>
    <name type="synonym">Gossypium nanking</name>
    <dbReference type="NCBI Taxonomy" id="29729"/>
    <lineage>
        <taxon>Eukaryota</taxon>
        <taxon>Viridiplantae</taxon>
        <taxon>Streptophyta</taxon>
        <taxon>Embryophyta</taxon>
        <taxon>Tracheophyta</taxon>
        <taxon>Spermatophyta</taxon>
        <taxon>Magnoliopsida</taxon>
        <taxon>eudicotyledons</taxon>
        <taxon>Gunneridae</taxon>
        <taxon>Pentapetalae</taxon>
        <taxon>rosids</taxon>
        <taxon>malvids</taxon>
        <taxon>Malvales</taxon>
        <taxon>Malvaceae</taxon>
        <taxon>Malvoideae</taxon>
        <taxon>Gossypium</taxon>
    </lineage>
</organism>
<sequence length="23" mass="2770">MYLKLYPNRASYQTSIKHGKEIE</sequence>
<proteinExistence type="predicted"/>
<gene>
    <name evidence="1" type="ORF">F383_26528</name>
</gene>
<reference evidence="2" key="1">
    <citation type="submission" date="2014-09" db="EMBL/GenBank/DDBJ databases">
        <authorList>
            <person name="Mudge J."/>
            <person name="Ramaraj T."/>
            <person name="Lindquist I.E."/>
            <person name="Bharti A.K."/>
            <person name="Sundararajan A."/>
            <person name="Cameron C.T."/>
            <person name="Woodward J.E."/>
            <person name="May G.D."/>
            <person name="Brubaker C."/>
            <person name="Broadhvest J."/>
            <person name="Wilkins T.A."/>
        </authorList>
    </citation>
    <scope>NUCLEOTIDE SEQUENCE</scope>
    <source>
        <strain evidence="2">cv. AKA8401</strain>
    </source>
</reference>
<evidence type="ECO:0000313" key="1">
    <source>
        <dbReference type="EMBL" id="KHG22206.1"/>
    </source>
</evidence>
<accession>A0A0B0PFM4</accession>
<name>A0A0B0PFM4_GOSAR</name>